<evidence type="ECO:0000313" key="8">
    <source>
        <dbReference type="EMBL" id="UPQ80930.1"/>
    </source>
</evidence>
<keyword evidence="5" id="KW-0378">Hydrolase</keyword>
<dbReference type="EMBL" id="CP096208">
    <property type="protein sequence ID" value="UPQ80930.1"/>
    <property type="molecule type" value="Genomic_DNA"/>
</dbReference>
<dbReference type="SUPFAM" id="SSF51658">
    <property type="entry name" value="Xylose isomerase-like"/>
    <property type="match status" value="1"/>
</dbReference>
<dbReference type="Pfam" id="PF03851">
    <property type="entry name" value="UvdE"/>
    <property type="match status" value="1"/>
</dbReference>
<proteinExistence type="predicted"/>
<keyword evidence="3" id="KW-0227">DNA damage</keyword>
<evidence type="ECO:0000256" key="5">
    <source>
        <dbReference type="ARBA" id="ARBA00022801"/>
    </source>
</evidence>
<evidence type="ECO:0000256" key="1">
    <source>
        <dbReference type="ARBA" id="ARBA00022722"/>
    </source>
</evidence>
<evidence type="ECO:0000313" key="9">
    <source>
        <dbReference type="Proteomes" id="UP000831189"/>
    </source>
</evidence>
<dbReference type="Gene3D" id="3.20.20.150">
    <property type="entry name" value="Divalent-metal-dependent TIM barrel enzymes"/>
    <property type="match status" value="1"/>
</dbReference>
<protein>
    <submittedName>
        <fullName evidence="8">UV damage endonuclease UvsE</fullName>
    </submittedName>
</protein>
<dbReference type="PANTHER" id="PTHR31290">
    <property type="entry name" value="UV-DAMAGE ENDONUCLEASE"/>
    <property type="match status" value="1"/>
</dbReference>
<dbReference type="PANTHER" id="PTHR31290:SF5">
    <property type="entry name" value="UV-DAMAGE ENDONUCLEASE"/>
    <property type="match status" value="1"/>
</dbReference>
<evidence type="ECO:0000256" key="4">
    <source>
        <dbReference type="ARBA" id="ARBA00022769"/>
    </source>
</evidence>
<dbReference type="InterPro" id="IPR036237">
    <property type="entry name" value="Xyl_isomerase-like_sf"/>
</dbReference>
<dbReference type="Proteomes" id="UP000831189">
    <property type="component" value="Chromosome"/>
</dbReference>
<dbReference type="InterPro" id="IPR004601">
    <property type="entry name" value="UvdE"/>
</dbReference>
<keyword evidence="2 8" id="KW-0255">Endonuclease</keyword>
<sequence length="370" mass="42585">MYRIGFACMYRHPGHSESLKELEAIERAFNPRSTTLRWLNSVSQDVAREKLNGIIEHNLAAQLRLLEYVGTLPKPLRMLRLSSDLLPFYSHPEALDFYSQADVRHAMETGFSRIGDCARSLDIRLSLHPGQYCVLGSDKPNVVENSLAEFEYHADMIRMMGFGQRFQDFKCNVHIAGRLGVEGIRTVWPRLSSEACNCITFENDEKTYGVDDCLQLADLAPVVLDIHHCWINENDYIDPQDARVEKIIGSWRGVRPAMHYSQPPESLMQLGFSADTKLEMPALLEKVSKRDLYSHSKRMWNHWTNLYAREFLDRFDIMFEAKDKNLAALDYYRDYLESEGTGLAPSDRSGQPLRKCNQAELTRENTNPLK</sequence>
<gene>
    <name evidence="8" type="ORF">M0M42_10745</name>
</gene>
<evidence type="ECO:0000256" key="3">
    <source>
        <dbReference type="ARBA" id="ARBA00022763"/>
    </source>
</evidence>
<keyword evidence="6" id="KW-0234">DNA repair</keyword>
<accession>A0ABY4KJC8</accession>
<evidence type="ECO:0000256" key="2">
    <source>
        <dbReference type="ARBA" id="ARBA00022759"/>
    </source>
</evidence>
<keyword evidence="4" id="KW-0228">DNA excision</keyword>
<feature type="region of interest" description="Disordered" evidence="7">
    <location>
        <begin position="341"/>
        <end position="370"/>
    </location>
</feature>
<keyword evidence="1" id="KW-0540">Nuclease</keyword>
<name>A0ABY4KJC8_9PSED</name>
<dbReference type="GO" id="GO:0004519">
    <property type="term" value="F:endonuclease activity"/>
    <property type="evidence" value="ECO:0007669"/>
    <property type="project" value="UniProtKB-KW"/>
</dbReference>
<evidence type="ECO:0000256" key="7">
    <source>
        <dbReference type="SAM" id="MobiDB-lite"/>
    </source>
</evidence>
<reference evidence="8 9" key="1">
    <citation type="submission" date="2022-04" db="EMBL/GenBank/DDBJ databases">
        <title>Pseudomonas knackmussii B09-2.</title>
        <authorList>
            <person name="Deng Y."/>
        </authorList>
    </citation>
    <scope>NUCLEOTIDE SEQUENCE [LARGE SCALE GENOMIC DNA]</scope>
    <source>
        <strain evidence="8 9">B09-2</strain>
    </source>
</reference>
<organism evidence="8 9">
    <name type="scientific">Pseudomonas knackmussii</name>
    <dbReference type="NCBI Taxonomy" id="65741"/>
    <lineage>
        <taxon>Bacteria</taxon>
        <taxon>Pseudomonadati</taxon>
        <taxon>Pseudomonadota</taxon>
        <taxon>Gammaproteobacteria</taxon>
        <taxon>Pseudomonadales</taxon>
        <taxon>Pseudomonadaceae</taxon>
        <taxon>Pseudomonas</taxon>
    </lineage>
</organism>
<keyword evidence="9" id="KW-1185">Reference proteome</keyword>
<evidence type="ECO:0000256" key="6">
    <source>
        <dbReference type="ARBA" id="ARBA00023204"/>
    </source>
</evidence>